<dbReference type="RefSeq" id="WP_274324146.1">
    <property type="nucleotide sequence ID" value="NZ_CP118158.1"/>
</dbReference>
<dbReference type="InterPro" id="IPR055927">
    <property type="entry name" value="DUF7504"/>
</dbReference>
<feature type="compositionally biased region" description="Polar residues" evidence="1">
    <location>
        <begin position="1"/>
        <end position="10"/>
    </location>
</feature>
<evidence type="ECO:0000313" key="3">
    <source>
        <dbReference type="Proteomes" id="UP001596432"/>
    </source>
</evidence>
<dbReference type="AlphaFoldDB" id="A0ABD5XV69"/>
<dbReference type="EMBL" id="JBHTAS010000001">
    <property type="protein sequence ID" value="MFC7138526.1"/>
    <property type="molecule type" value="Genomic_DNA"/>
</dbReference>
<comment type="caution">
    <text evidence="2">The sequence shown here is derived from an EMBL/GenBank/DDBJ whole genome shotgun (WGS) entry which is preliminary data.</text>
</comment>
<reference evidence="2 3" key="1">
    <citation type="journal article" date="2019" name="Int. J. Syst. Evol. Microbiol.">
        <title>The Global Catalogue of Microorganisms (GCM) 10K type strain sequencing project: providing services to taxonomists for standard genome sequencing and annotation.</title>
        <authorList>
            <consortium name="The Broad Institute Genomics Platform"/>
            <consortium name="The Broad Institute Genome Sequencing Center for Infectious Disease"/>
            <person name="Wu L."/>
            <person name="Ma J."/>
        </authorList>
    </citation>
    <scope>NUCLEOTIDE SEQUENCE [LARGE SCALE GENOMIC DNA]</scope>
    <source>
        <strain evidence="2 3">XZYJT29</strain>
    </source>
</reference>
<dbReference type="Proteomes" id="UP001596432">
    <property type="component" value="Unassembled WGS sequence"/>
</dbReference>
<organism evidence="2 3">
    <name type="scientific">Halosimplex aquaticum</name>
    <dbReference type="NCBI Taxonomy" id="3026162"/>
    <lineage>
        <taxon>Archaea</taxon>
        <taxon>Methanobacteriati</taxon>
        <taxon>Methanobacteriota</taxon>
        <taxon>Stenosarchaea group</taxon>
        <taxon>Halobacteria</taxon>
        <taxon>Halobacteriales</taxon>
        <taxon>Haloarculaceae</taxon>
        <taxon>Halosimplex</taxon>
    </lineage>
</organism>
<dbReference type="Pfam" id="PF24336">
    <property type="entry name" value="DUF7504"/>
    <property type="match status" value="1"/>
</dbReference>
<keyword evidence="3" id="KW-1185">Reference proteome</keyword>
<accession>A0ABD5XV69</accession>
<protein>
    <recommendedName>
        <fullName evidence="4">RecA-superfamily ATPase, KaiC/GvpD/RAD55 family</fullName>
    </recommendedName>
</protein>
<feature type="region of interest" description="Disordered" evidence="1">
    <location>
        <begin position="1"/>
        <end position="20"/>
    </location>
</feature>
<name>A0ABD5XV69_9EURY</name>
<dbReference type="InterPro" id="IPR027417">
    <property type="entry name" value="P-loop_NTPase"/>
</dbReference>
<gene>
    <name evidence="2" type="ORF">ACFQMA_01595</name>
</gene>
<evidence type="ECO:0008006" key="4">
    <source>
        <dbReference type="Google" id="ProtNLM"/>
    </source>
</evidence>
<evidence type="ECO:0000313" key="2">
    <source>
        <dbReference type="EMBL" id="MFC7138526.1"/>
    </source>
</evidence>
<dbReference type="Gene3D" id="3.40.50.300">
    <property type="entry name" value="P-loop containing nucleotide triphosphate hydrolases"/>
    <property type="match status" value="1"/>
</dbReference>
<dbReference type="GeneID" id="78818766"/>
<evidence type="ECO:0000256" key="1">
    <source>
        <dbReference type="SAM" id="MobiDB-lite"/>
    </source>
</evidence>
<sequence length="226" mass="23944">MSEKSSSTSEKPLKHIDSLPQGVTTGSTILVASSGDPSRNAFGFQTLSRFGDSNDRALVVTTTESADETVATAEQVYAAGDQPSLGLVDTVSKQQSLVAPTGTVPIVFTPSSSDLERLVLALTELSTDGTPVDGARHLLVRSLTPILDSISTEQVCSMLQQISGLRTESGITLFGIDYTAHDEPTIESLVEQVDGVLWIAPSPNGTVDIEYRPATGRFTDNSSLDR</sequence>
<proteinExistence type="predicted"/>